<evidence type="ECO:0000259" key="5">
    <source>
        <dbReference type="PROSITE" id="PS50931"/>
    </source>
</evidence>
<dbReference type="PRINTS" id="PR00039">
    <property type="entry name" value="HTHLYSR"/>
</dbReference>
<comment type="caution">
    <text evidence="6">The sequence shown here is derived from an EMBL/GenBank/DDBJ whole genome shotgun (WGS) entry which is preliminary data.</text>
</comment>
<evidence type="ECO:0000313" key="7">
    <source>
        <dbReference type="Proteomes" id="UP000094580"/>
    </source>
</evidence>
<proteinExistence type="inferred from homology"/>
<dbReference type="SUPFAM" id="SSF46785">
    <property type="entry name" value="Winged helix' DNA-binding domain"/>
    <property type="match status" value="1"/>
</dbReference>
<reference evidence="6 7" key="1">
    <citation type="submission" date="2016-07" db="EMBL/GenBank/DDBJ databases">
        <authorList>
            <person name="Townsley L."/>
            <person name="Shank E.A."/>
        </authorList>
    </citation>
    <scope>NUCLEOTIDE SEQUENCE [LARGE SCALE GENOMIC DNA]</scope>
    <source>
        <strain evidence="6 7">CH01</strain>
    </source>
</reference>
<dbReference type="InterPro" id="IPR036390">
    <property type="entry name" value="WH_DNA-bd_sf"/>
</dbReference>
<keyword evidence="3" id="KW-0238">DNA-binding</keyword>
<comment type="similarity">
    <text evidence="1">Belongs to the LysR transcriptional regulatory family.</text>
</comment>
<dbReference type="RefSeq" id="WP_069035302.1">
    <property type="nucleotide sequence ID" value="NZ_MDKC01000036.1"/>
</dbReference>
<dbReference type="Pfam" id="PF00126">
    <property type="entry name" value="HTH_1"/>
    <property type="match status" value="1"/>
</dbReference>
<dbReference type="Pfam" id="PF03466">
    <property type="entry name" value="LysR_substrate"/>
    <property type="match status" value="1"/>
</dbReference>
<dbReference type="Proteomes" id="UP000094580">
    <property type="component" value="Unassembled WGS sequence"/>
</dbReference>
<dbReference type="InterPro" id="IPR000847">
    <property type="entry name" value="LysR_HTH_N"/>
</dbReference>
<dbReference type="Gene3D" id="1.10.10.10">
    <property type="entry name" value="Winged helix-like DNA-binding domain superfamily/Winged helix DNA-binding domain"/>
    <property type="match status" value="1"/>
</dbReference>
<keyword evidence="4" id="KW-0804">Transcription</keyword>
<gene>
    <name evidence="6" type="ORF">BED47_13980</name>
</gene>
<name>A0ABX2ZSD5_9BACI</name>
<dbReference type="PANTHER" id="PTHR30126:SF40">
    <property type="entry name" value="HTH-TYPE TRANSCRIPTIONAL REGULATOR GLTR"/>
    <property type="match status" value="1"/>
</dbReference>
<dbReference type="InterPro" id="IPR005119">
    <property type="entry name" value="LysR_subst-bd"/>
</dbReference>
<dbReference type="Gene3D" id="3.40.190.290">
    <property type="match status" value="1"/>
</dbReference>
<sequence length="300" mass="34456">MNFEQLEYIVYVASEKSISKAAEKLYISTSAISQSISQLERELNITIFNRSRIGTTPTPEGNIVIMKAINILSNIKQLNEELFNLNIKKEKQLKIAAATAFFDIFQEAVTNFNLENPQISIDVEEMLQEQLLKSFNPDRYDVGFLPIEKEELDKYPKLGKKLISRARVGIVVGKNSKLFNYEYVTPADLNNEKIVILKNTKNGIVKKFSKCITNHVILTTNNPRLLLNVVKESAGFSFIHEFTVKNYPTFRNDELKVIPITYTDETNYIYQDIWAIYSREHGLSSSSSEIIKHILFQLNK</sequence>
<dbReference type="SUPFAM" id="SSF53850">
    <property type="entry name" value="Periplasmic binding protein-like II"/>
    <property type="match status" value="1"/>
</dbReference>
<dbReference type="CDD" id="cd05466">
    <property type="entry name" value="PBP2_LTTR_substrate"/>
    <property type="match status" value="1"/>
</dbReference>
<evidence type="ECO:0000256" key="3">
    <source>
        <dbReference type="ARBA" id="ARBA00023125"/>
    </source>
</evidence>
<dbReference type="EMBL" id="MDKC01000036">
    <property type="protein sequence ID" value="ODG89973.1"/>
    <property type="molecule type" value="Genomic_DNA"/>
</dbReference>
<dbReference type="PROSITE" id="PS50931">
    <property type="entry name" value="HTH_LYSR"/>
    <property type="match status" value="1"/>
</dbReference>
<evidence type="ECO:0000256" key="4">
    <source>
        <dbReference type="ARBA" id="ARBA00023163"/>
    </source>
</evidence>
<organism evidence="6 7">
    <name type="scientific">Gottfriedia luciferensis</name>
    <dbReference type="NCBI Taxonomy" id="178774"/>
    <lineage>
        <taxon>Bacteria</taxon>
        <taxon>Bacillati</taxon>
        <taxon>Bacillota</taxon>
        <taxon>Bacilli</taxon>
        <taxon>Bacillales</taxon>
        <taxon>Bacillaceae</taxon>
        <taxon>Gottfriedia</taxon>
    </lineage>
</organism>
<protein>
    <recommendedName>
        <fullName evidence="5">HTH lysR-type domain-containing protein</fullName>
    </recommendedName>
</protein>
<dbReference type="InterPro" id="IPR036388">
    <property type="entry name" value="WH-like_DNA-bd_sf"/>
</dbReference>
<evidence type="ECO:0000313" key="6">
    <source>
        <dbReference type="EMBL" id="ODG89973.1"/>
    </source>
</evidence>
<evidence type="ECO:0000256" key="2">
    <source>
        <dbReference type="ARBA" id="ARBA00023015"/>
    </source>
</evidence>
<feature type="domain" description="HTH lysR-type" evidence="5">
    <location>
        <begin position="1"/>
        <end position="58"/>
    </location>
</feature>
<dbReference type="PANTHER" id="PTHR30126">
    <property type="entry name" value="HTH-TYPE TRANSCRIPTIONAL REGULATOR"/>
    <property type="match status" value="1"/>
</dbReference>
<evidence type="ECO:0000256" key="1">
    <source>
        <dbReference type="ARBA" id="ARBA00009437"/>
    </source>
</evidence>
<keyword evidence="7" id="KW-1185">Reference proteome</keyword>
<accession>A0ABX2ZSD5</accession>
<keyword evidence="2" id="KW-0805">Transcription regulation</keyword>